<feature type="region of interest" description="Disordered" evidence="1">
    <location>
        <begin position="766"/>
        <end position="823"/>
    </location>
</feature>
<dbReference type="SUPFAM" id="SSF52540">
    <property type="entry name" value="P-loop containing nucleoside triphosphate hydrolases"/>
    <property type="match status" value="1"/>
</dbReference>
<feature type="compositionally biased region" description="Low complexity" evidence="1">
    <location>
        <begin position="836"/>
        <end position="856"/>
    </location>
</feature>
<dbReference type="Gene3D" id="3.40.50.300">
    <property type="entry name" value="P-loop containing nucleotide triphosphate hydrolases"/>
    <property type="match status" value="1"/>
</dbReference>
<dbReference type="AlphaFoldDB" id="A0A1Y2M5Y4"/>
<dbReference type="EMBL" id="KZ107840">
    <property type="protein sequence ID" value="OSS51504.1"/>
    <property type="molecule type" value="Genomic_DNA"/>
</dbReference>
<protein>
    <submittedName>
        <fullName evidence="2">Uncharacterized protein</fullName>
    </submittedName>
</protein>
<dbReference type="InterPro" id="IPR027417">
    <property type="entry name" value="P-loop_NTPase"/>
</dbReference>
<gene>
    <name evidence="2" type="ORF">B5807_04040</name>
</gene>
<evidence type="ECO:0000313" key="2">
    <source>
        <dbReference type="EMBL" id="OSS51504.1"/>
    </source>
</evidence>
<sequence length="871" mass="96640">MQAFAKFSVQRADKEKFNLLRSDTDPAWRADHDLDGLFDDVFLDEAQNSKGITSHSSYTVRLLNAPWTTLVTATPTPYSFKDFQGMLGFVQSPYDNDIARCRISGLSQHDYYSILQSVPELYDPYVRRPNGTLVRPEDGRYRFTVAAFEKYAAPRTNPKDSGLILASLFERFLIRRDYASSCVVDHKGTTHRIGSSMRKVNRFTIMLQNDKNWQLFHDSLIGEHQGEVIVDAAAQTARLNGKGARCMNFAAISPMLLCARQIHSAKIDPKRTSAKNPQEGVQAGSPIPDNPNIPRPGIGPDAALYSAAAPAQDIEMRDADAPGSDGIEDADSEDMPRDADREEHDSSADEEEGEEVDDNNNSGKKRTQKVKKIENPHLALYRQLYEENDYKNWFRKLIEDVYENVKIMDPTNKVVRQLFAEGKHPKNIPILQLINSFVQSSQRLRVIISALVDQEQTLYAVILRLLGYNASAVLASQKAAVKDDLISRFQKHLTRWTQPDFAGVKEQDIEILVLSYHMNSGLNLHMTCHNVHAPSPPPSFSIWVQSCGRVARFGQPFDCVVMLYICTKTYNVAQYSALMTNALSTIAALSCNVETDDSTKEGGVSSSMSFRELSHFHGYKDTLVDDRVEGFAELKDMSLITPLKDNDKFMRILSVIIGNSKIVDSNSYSDYTIKDTPALWTHYTSHDTPSTPRKQDALSHPTVKKEKTRLKVEKPPLPAPFVPAAGSDDSPAVKQEDLGIGTPTRLSNVSAFAALQRSRIEAKAEAASQAESVESDANLTSTPSKRSRKRDTSGGSPAAKRPRRSARTNKKDEGGNEGNLDNDLANILDSIASPLVKTTKSKTAAKNSVTAKSSVKTARKPPRSRSSTSSN</sequence>
<organism evidence="2 3">
    <name type="scientific">Epicoccum nigrum</name>
    <name type="common">Soil fungus</name>
    <name type="synonym">Epicoccum purpurascens</name>
    <dbReference type="NCBI Taxonomy" id="105696"/>
    <lineage>
        <taxon>Eukaryota</taxon>
        <taxon>Fungi</taxon>
        <taxon>Dikarya</taxon>
        <taxon>Ascomycota</taxon>
        <taxon>Pezizomycotina</taxon>
        <taxon>Dothideomycetes</taxon>
        <taxon>Pleosporomycetidae</taxon>
        <taxon>Pleosporales</taxon>
        <taxon>Pleosporineae</taxon>
        <taxon>Didymellaceae</taxon>
        <taxon>Epicoccum</taxon>
    </lineage>
</organism>
<proteinExistence type="predicted"/>
<accession>A0A1Y2M5Y4</accession>
<feature type="compositionally biased region" description="Acidic residues" evidence="1">
    <location>
        <begin position="348"/>
        <end position="358"/>
    </location>
</feature>
<feature type="region of interest" description="Disordered" evidence="1">
    <location>
        <begin position="316"/>
        <end position="370"/>
    </location>
</feature>
<feature type="region of interest" description="Disordered" evidence="1">
    <location>
        <begin position="836"/>
        <end position="871"/>
    </location>
</feature>
<reference evidence="2 3" key="1">
    <citation type="journal article" date="2017" name="Genome Announc.">
        <title>Genome sequence of the saprophytic ascomycete Epicoccum nigrum ICMP 19927 strain isolated from New Zealand.</title>
        <authorList>
            <person name="Fokin M."/>
            <person name="Fleetwood D."/>
            <person name="Weir B.S."/>
            <person name="Villas-Boas S.G."/>
        </authorList>
    </citation>
    <scope>NUCLEOTIDE SEQUENCE [LARGE SCALE GENOMIC DNA]</scope>
    <source>
        <strain evidence="2 3">ICMP 19927</strain>
    </source>
</reference>
<feature type="compositionally biased region" description="Basic and acidic residues" evidence="1">
    <location>
        <begin position="693"/>
        <end position="714"/>
    </location>
</feature>
<dbReference type="STRING" id="105696.A0A1Y2M5Y4"/>
<dbReference type="InParanoid" id="A0A1Y2M5Y4"/>
<evidence type="ECO:0000256" key="1">
    <source>
        <dbReference type="SAM" id="MobiDB-lite"/>
    </source>
</evidence>
<feature type="compositionally biased region" description="Basic and acidic residues" evidence="1">
    <location>
        <begin position="334"/>
        <end position="347"/>
    </location>
</feature>
<feature type="region of interest" description="Disordered" evidence="1">
    <location>
        <begin position="685"/>
        <end position="743"/>
    </location>
</feature>
<evidence type="ECO:0000313" key="3">
    <source>
        <dbReference type="Proteomes" id="UP000193240"/>
    </source>
</evidence>
<name>A0A1Y2M5Y4_EPING</name>
<keyword evidence="3" id="KW-1185">Reference proteome</keyword>
<dbReference type="Proteomes" id="UP000193240">
    <property type="component" value="Unassembled WGS sequence"/>
</dbReference>
<feature type="region of interest" description="Disordered" evidence="1">
    <location>
        <begin position="268"/>
        <end position="302"/>
    </location>
</feature>
<feature type="compositionally biased region" description="Low complexity" evidence="1">
    <location>
        <begin position="766"/>
        <end position="777"/>
    </location>
</feature>